<dbReference type="InterPro" id="IPR000270">
    <property type="entry name" value="PB1_dom"/>
</dbReference>
<dbReference type="AlphaFoldDB" id="W1NVE4"/>
<evidence type="ECO:0000313" key="4">
    <source>
        <dbReference type="Proteomes" id="UP000017836"/>
    </source>
</evidence>
<dbReference type="Pfam" id="PF00564">
    <property type="entry name" value="PB1"/>
    <property type="match status" value="1"/>
</dbReference>
<dbReference type="InterPro" id="IPR053198">
    <property type="entry name" value="Gynoecium_Dev_Regulator"/>
</dbReference>
<evidence type="ECO:0000313" key="3">
    <source>
        <dbReference type="EMBL" id="ERM98644.1"/>
    </source>
</evidence>
<dbReference type="KEGG" id="atr:18426661"/>
<proteinExistence type="predicted"/>
<reference evidence="4" key="1">
    <citation type="journal article" date="2013" name="Science">
        <title>The Amborella genome and the evolution of flowering plants.</title>
        <authorList>
            <consortium name="Amborella Genome Project"/>
        </authorList>
    </citation>
    <scope>NUCLEOTIDE SEQUENCE [LARGE SCALE GENOMIC DNA]</scope>
</reference>
<accession>W1NVE4</accession>
<evidence type="ECO:0000256" key="1">
    <source>
        <dbReference type="SAM" id="MobiDB-lite"/>
    </source>
</evidence>
<feature type="region of interest" description="Disordered" evidence="1">
    <location>
        <begin position="195"/>
        <end position="214"/>
    </location>
</feature>
<dbReference type="OrthoDB" id="1938580at2759"/>
<dbReference type="SMART" id="SM00666">
    <property type="entry name" value="PB1"/>
    <property type="match status" value="1"/>
</dbReference>
<dbReference type="eggNOG" id="ENOG502QUUM">
    <property type="taxonomic scope" value="Eukaryota"/>
</dbReference>
<feature type="compositionally biased region" description="Basic and acidic residues" evidence="1">
    <location>
        <begin position="195"/>
        <end position="211"/>
    </location>
</feature>
<feature type="domain" description="PB1" evidence="2">
    <location>
        <begin position="45"/>
        <end position="135"/>
    </location>
</feature>
<dbReference type="EMBL" id="KI395307">
    <property type="protein sequence ID" value="ERM98644.1"/>
    <property type="molecule type" value="Genomic_DNA"/>
</dbReference>
<dbReference type="HOGENOM" id="CLU_869716_0_0_1"/>
<sequence>MDVHSNNTHDSDNSSPRSRDTDHQDLPSYKVKVLCSHGGRIQPRPYDNLLSYYGGETKIVSFDRNVSFSAMKAKLLSLCNLPDIIYKYQLPGEDLDALISITDEEDLEHLMSEYDRLQRSYGKKPVRLRLFLFPNYQSPISVCTVKNPDFLFGLDDNAQTAPEKPGDMSKDQENKDFIEGKSGELALELQTLQVTEREEGEPVSKNRHSDAKPVVSGYGFPPPPVHTGFPPVHTGFPVQRGFASGYYPVYMGENGYSYSVGGFGEPILRPVQPVPEVGFKPVLYVGPTVGEPLGQIPEATVEFQRSPTPEMKAEKPPLPV</sequence>
<keyword evidence="4" id="KW-1185">Reference proteome</keyword>
<gene>
    <name evidence="3" type="ORF">AMTR_s00109p00100750</name>
</gene>
<feature type="region of interest" description="Disordered" evidence="1">
    <location>
        <begin position="1"/>
        <end position="24"/>
    </location>
</feature>
<dbReference type="PANTHER" id="PTHR31066:SF85">
    <property type="entry name" value="OS02G0809100 PROTEIN"/>
    <property type="match status" value="1"/>
</dbReference>
<protein>
    <recommendedName>
        <fullName evidence="2">PB1 domain-containing protein</fullName>
    </recommendedName>
</protein>
<dbReference type="Gramene" id="ERM98644">
    <property type="protein sequence ID" value="ERM98644"/>
    <property type="gene ID" value="AMTR_s00109p00100750"/>
</dbReference>
<dbReference type="OMA" id="ESKRIPW"/>
<dbReference type="Proteomes" id="UP000017836">
    <property type="component" value="Unassembled WGS sequence"/>
</dbReference>
<evidence type="ECO:0000259" key="2">
    <source>
        <dbReference type="SMART" id="SM00666"/>
    </source>
</evidence>
<dbReference type="SUPFAM" id="SSF54277">
    <property type="entry name" value="CAD &amp; PB1 domains"/>
    <property type="match status" value="1"/>
</dbReference>
<dbReference type="Gene3D" id="3.10.20.90">
    <property type="entry name" value="Phosphatidylinositol 3-kinase Catalytic Subunit, Chain A, domain 1"/>
    <property type="match status" value="1"/>
</dbReference>
<name>W1NVE4_AMBTC</name>
<dbReference type="CDD" id="cd06410">
    <property type="entry name" value="PB1_UP2"/>
    <property type="match status" value="1"/>
</dbReference>
<organism evidence="3 4">
    <name type="scientific">Amborella trichopoda</name>
    <dbReference type="NCBI Taxonomy" id="13333"/>
    <lineage>
        <taxon>Eukaryota</taxon>
        <taxon>Viridiplantae</taxon>
        <taxon>Streptophyta</taxon>
        <taxon>Embryophyta</taxon>
        <taxon>Tracheophyta</taxon>
        <taxon>Spermatophyta</taxon>
        <taxon>Magnoliopsida</taxon>
        <taxon>Amborellales</taxon>
        <taxon>Amborellaceae</taxon>
        <taxon>Amborella</taxon>
    </lineage>
</organism>
<dbReference type="PANTHER" id="PTHR31066">
    <property type="entry name" value="OS05G0427100 PROTEIN-RELATED"/>
    <property type="match status" value="1"/>
</dbReference>